<dbReference type="Proteomes" id="UP001596022">
    <property type="component" value="Unassembled WGS sequence"/>
</dbReference>
<accession>A0ABV9GPY3</accession>
<dbReference type="Pfam" id="PF08712">
    <property type="entry name" value="Nfu_N"/>
    <property type="match status" value="1"/>
</dbReference>
<evidence type="ECO:0000259" key="1">
    <source>
        <dbReference type="SMART" id="SM00932"/>
    </source>
</evidence>
<protein>
    <submittedName>
        <fullName evidence="2">NifU N-terminal domain-containing protein</fullName>
    </submittedName>
</protein>
<comment type="caution">
    <text evidence="2">The sequence shown here is derived from an EMBL/GenBank/DDBJ whole genome shotgun (WGS) entry which is preliminary data.</text>
</comment>
<proteinExistence type="predicted"/>
<dbReference type="SUPFAM" id="SSF110836">
    <property type="entry name" value="Hypothetical protein SAV1430"/>
    <property type="match status" value="1"/>
</dbReference>
<keyword evidence="3" id="KW-1185">Reference proteome</keyword>
<feature type="domain" description="Scaffold protein Nfu/NifU N-terminal" evidence="1">
    <location>
        <begin position="5"/>
        <end position="86"/>
    </location>
</feature>
<gene>
    <name evidence="2" type="ORF">ACFO4N_13130</name>
</gene>
<dbReference type="RefSeq" id="WP_376846749.1">
    <property type="nucleotide sequence ID" value="NZ_JBHSFW010000010.1"/>
</dbReference>
<dbReference type="SMART" id="SM00932">
    <property type="entry name" value="Nfu_N"/>
    <property type="match status" value="1"/>
</dbReference>
<reference evidence="3" key="1">
    <citation type="journal article" date="2019" name="Int. J. Syst. Evol. Microbiol.">
        <title>The Global Catalogue of Microorganisms (GCM) 10K type strain sequencing project: providing services to taxonomists for standard genome sequencing and annotation.</title>
        <authorList>
            <consortium name="The Broad Institute Genomics Platform"/>
            <consortium name="The Broad Institute Genome Sequencing Center for Infectious Disease"/>
            <person name="Wu L."/>
            <person name="Ma J."/>
        </authorList>
    </citation>
    <scope>NUCLEOTIDE SEQUENCE [LARGE SCALE GENOMIC DNA]</scope>
    <source>
        <strain evidence="3">CGMCC 1.16306</strain>
    </source>
</reference>
<organism evidence="2 3">
    <name type="scientific">Camelliibacillus cellulosilyticus</name>
    <dbReference type="NCBI Taxonomy" id="2174486"/>
    <lineage>
        <taxon>Bacteria</taxon>
        <taxon>Bacillati</taxon>
        <taxon>Bacillota</taxon>
        <taxon>Bacilli</taxon>
        <taxon>Bacillales</taxon>
        <taxon>Sporolactobacillaceae</taxon>
        <taxon>Camelliibacillus</taxon>
    </lineage>
</organism>
<dbReference type="InterPro" id="IPR036498">
    <property type="entry name" value="Nfu/NifU_N_sf"/>
</dbReference>
<sequence>MAIDIRVDRTPNPNAMKFSAANKMFEGRVIAKKGEDAEHPLVKQLLELDGVDNIFGYEDFITVNKTFDADWNDLLPKIETIFKSVQL</sequence>
<dbReference type="InterPro" id="IPR014824">
    <property type="entry name" value="Nfu/NifU_N"/>
</dbReference>
<evidence type="ECO:0000313" key="3">
    <source>
        <dbReference type="Proteomes" id="UP001596022"/>
    </source>
</evidence>
<evidence type="ECO:0000313" key="2">
    <source>
        <dbReference type="EMBL" id="MFC4619659.1"/>
    </source>
</evidence>
<name>A0ABV9GPY3_9BACL</name>
<dbReference type="Gene3D" id="3.30.1370.70">
    <property type="entry name" value="Scaffold protein Nfu/NifU, N-terminal domain"/>
    <property type="match status" value="1"/>
</dbReference>
<dbReference type="EMBL" id="JBHSFW010000010">
    <property type="protein sequence ID" value="MFC4619659.1"/>
    <property type="molecule type" value="Genomic_DNA"/>
</dbReference>